<dbReference type="AlphaFoldDB" id="A0A0K2VJP2"/>
<evidence type="ECO:0000313" key="1">
    <source>
        <dbReference type="EMBL" id="CDW50688.1"/>
    </source>
</evidence>
<proteinExistence type="predicted"/>
<accession>A0A0K2VJP2</accession>
<reference evidence="1" key="1">
    <citation type="submission" date="2014-05" db="EMBL/GenBank/DDBJ databases">
        <authorList>
            <person name="Chronopoulou M."/>
        </authorList>
    </citation>
    <scope>NUCLEOTIDE SEQUENCE</scope>
    <source>
        <tissue evidence="1">Whole organism</tissue>
    </source>
</reference>
<name>A0A0K2VJP2_LEPSM</name>
<protein>
    <submittedName>
        <fullName evidence="1">Uncharacterized protein</fullName>
    </submittedName>
</protein>
<dbReference type="EMBL" id="HACA01033327">
    <property type="protein sequence ID" value="CDW50688.1"/>
    <property type="molecule type" value="Transcribed_RNA"/>
</dbReference>
<organism evidence="1">
    <name type="scientific">Lepeophtheirus salmonis</name>
    <name type="common">Salmon louse</name>
    <name type="synonym">Caligus salmonis</name>
    <dbReference type="NCBI Taxonomy" id="72036"/>
    <lineage>
        <taxon>Eukaryota</taxon>
        <taxon>Metazoa</taxon>
        <taxon>Ecdysozoa</taxon>
        <taxon>Arthropoda</taxon>
        <taxon>Crustacea</taxon>
        <taxon>Multicrustacea</taxon>
        <taxon>Hexanauplia</taxon>
        <taxon>Copepoda</taxon>
        <taxon>Siphonostomatoida</taxon>
        <taxon>Caligidae</taxon>
        <taxon>Lepeophtheirus</taxon>
    </lineage>
</organism>
<sequence length="37" mass="4454">MDKHKAYSLYSKEGHIGWNYFNVDLQFYSKSNENLLL</sequence>